<sequence>MVSPDQDADWMRTALEQARLGLGVTSPNPPVGAVIVRDGLVLGLGYHHKAGEPHAERMALADARERGYGAFLSDSTIYVTLEPCSSFGRTPPCTDAIIEAGMKRVVYGASDPDIRHRGRADGILRAEGIEVASGVLEEECREMIRGFAMGVKEGRPWVIAKVAMTVDGRLTRKNERWLSGEESLRYAHQLRAECDAVLVGGETVRCDDPALTIRNPLRQPPAWKEQPWRVVLTREKDSLPEGSRVFTDEHADRTIVMENISSLSKNVLEVIYNQYNTSIVLLECGGSLLRRFLEEELVDELVCVHTPWIGGGPVQAFPGDAFLPHELVLMDRTWISCGEDMILRGKVRSRSGN</sequence>
<dbReference type="GO" id="GO:0008270">
    <property type="term" value="F:zinc ion binding"/>
    <property type="evidence" value="ECO:0007669"/>
    <property type="project" value="InterPro"/>
</dbReference>
<dbReference type="InterPro" id="IPR002125">
    <property type="entry name" value="CMP_dCMP_dom"/>
</dbReference>
<evidence type="ECO:0000256" key="13">
    <source>
        <dbReference type="PIRSR" id="PIRSR006769-1"/>
    </source>
</evidence>
<dbReference type="EC" id="3.5.4.26" evidence="12"/>
<protein>
    <recommendedName>
        <fullName evidence="12">Riboflavin biosynthesis protein RibD</fullName>
    </recommendedName>
    <domain>
        <recommendedName>
            <fullName evidence="12">Diaminohydroxyphosphoribosylaminopyrimidine deaminase</fullName>
            <shortName evidence="12">DRAP deaminase</shortName>
            <ecNumber evidence="12">3.5.4.26</ecNumber>
        </recommendedName>
        <alternativeName>
            <fullName evidence="12">Riboflavin-specific deaminase</fullName>
        </alternativeName>
    </domain>
    <domain>
        <recommendedName>
            <fullName evidence="12">5-amino-6-(5-phosphoribosylamino)uracil reductase</fullName>
            <ecNumber evidence="12">1.1.1.193</ecNumber>
        </recommendedName>
        <alternativeName>
            <fullName evidence="12">HTP reductase</fullName>
        </alternativeName>
    </domain>
</protein>
<comment type="similarity">
    <text evidence="5 12">In the C-terminal section; belongs to the HTP reductase family.</text>
</comment>
<keyword evidence="11" id="KW-0511">Multifunctional enzyme</keyword>
<feature type="domain" description="CMP/dCMP-type deaminase" evidence="16">
    <location>
        <begin position="5"/>
        <end position="121"/>
    </location>
</feature>
<dbReference type="PIRSF" id="PIRSF006769">
    <property type="entry name" value="RibD"/>
    <property type="match status" value="1"/>
</dbReference>
<evidence type="ECO:0000256" key="2">
    <source>
        <dbReference type="ARBA" id="ARBA00004882"/>
    </source>
</evidence>
<dbReference type="OrthoDB" id="9800865at2"/>
<evidence type="ECO:0000256" key="1">
    <source>
        <dbReference type="ARBA" id="ARBA00002151"/>
    </source>
</evidence>
<dbReference type="GO" id="GO:0008703">
    <property type="term" value="F:5-amino-6-(5-phosphoribosylamino)uracil reductase activity"/>
    <property type="evidence" value="ECO:0007669"/>
    <property type="project" value="UniProtKB-EC"/>
</dbReference>
<evidence type="ECO:0000256" key="14">
    <source>
        <dbReference type="PIRSR" id="PIRSR006769-2"/>
    </source>
</evidence>
<dbReference type="EC" id="1.1.1.193" evidence="12"/>
<feature type="active site" description="Proton donor" evidence="13">
    <location>
        <position position="56"/>
    </location>
</feature>
<evidence type="ECO:0000256" key="6">
    <source>
        <dbReference type="ARBA" id="ARBA00022619"/>
    </source>
</evidence>
<dbReference type="GO" id="GO:0008835">
    <property type="term" value="F:diaminohydroxyphosphoribosylaminopyrimidine deaminase activity"/>
    <property type="evidence" value="ECO:0007669"/>
    <property type="project" value="UniProtKB-EC"/>
</dbReference>
<feature type="binding site" evidence="15">
    <location>
        <position position="54"/>
    </location>
    <ligand>
        <name>Zn(2+)</name>
        <dbReference type="ChEBI" id="CHEBI:29105"/>
        <note>catalytic</note>
    </ligand>
</feature>
<feature type="binding site" evidence="14">
    <location>
        <position position="203"/>
    </location>
    <ligand>
        <name>substrate</name>
    </ligand>
</feature>
<feature type="binding site" evidence="15">
    <location>
        <position position="93"/>
    </location>
    <ligand>
        <name>Zn(2+)</name>
        <dbReference type="ChEBI" id="CHEBI:29105"/>
        <note>catalytic</note>
    </ligand>
</feature>
<comment type="function">
    <text evidence="1 12">Converts 2,5-diamino-6-(ribosylamino)-4(3h)-pyrimidinone 5'-phosphate into 5-amino-6-(ribosylamino)-2,4(1h,3h)-pyrimidinedione 5'-phosphate.</text>
</comment>
<dbReference type="InterPro" id="IPR016192">
    <property type="entry name" value="APOBEC/CMP_deaminase_Zn-bd"/>
</dbReference>
<comment type="pathway">
    <text evidence="3 12">Cofactor biosynthesis; riboflavin biosynthesis; 5-amino-6-(D-ribitylamino)uracil from GTP: step 3/4.</text>
</comment>
<dbReference type="KEGG" id="agl:PYTT_1212"/>
<dbReference type="UniPathway" id="UPA00275">
    <property type="reaction ID" value="UER00401"/>
</dbReference>
<evidence type="ECO:0000256" key="12">
    <source>
        <dbReference type="PIRNR" id="PIRNR006769"/>
    </source>
</evidence>
<dbReference type="SUPFAM" id="SSF53597">
    <property type="entry name" value="Dihydrofolate reductase-like"/>
    <property type="match status" value="1"/>
</dbReference>
<dbReference type="EMBL" id="LT629973">
    <property type="protein sequence ID" value="SEH85214.1"/>
    <property type="molecule type" value="Genomic_DNA"/>
</dbReference>
<evidence type="ECO:0000256" key="7">
    <source>
        <dbReference type="ARBA" id="ARBA00022723"/>
    </source>
</evidence>
<comment type="catalytic activity">
    <reaction evidence="12">
        <text>5-amino-6-(5-phospho-D-ribitylamino)uracil + NADP(+) = 5-amino-6-(5-phospho-D-ribosylamino)uracil + NADPH + H(+)</text>
        <dbReference type="Rhea" id="RHEA:17845"/>
        <dbReference type="ChEBI" id="CHEBI:15378"/>
        <dbReference type="ChEBI" id="CHEBI:57783"/>
        <dbReference type="ChEBI" id="CHEBI:58349"/>
        <dbReference type="ChEBI" id="CHEBI:58421"/>
        <dbReference type="ChEBI" id="CHEBI:58453"/>
        <dbReference type="EC" id="1.1.1.193"/>
    </reaction>
</comment>
<keyword evidence="9 12" id="KW-0521">NADP</keyword>
<feature type="binding site" evidence="14">
    <location>
        <position position="283"/>
    </location>
    <ligand>
        <name>substrate</name>
    </ligand>
</feature>
<keyword evidence="12" id="KW-0378">Hydrolase</keyword>
<dbReference type="InterPro" id="IPR016193">
    <property type="entry name" value="Cytidine_deaminase-like"/>
</dbReference>
<feature type="binding site" evidence="14">
    <location>
        <position position="163"/>
    </location>
    <ligand>
        <name>NADP(+)</name>
        <dbReference type="ChEBI" id="CHEBI:58349"/>
    </ligand>
</feature>
<name>A0A1H6LK71_9BACT</name>
<dbReference type="Gene3D" id="3.40.430.10">
    <property type="entry name" value="Dihydrofolate Reductase, subunit A"/>
    <property type="match status" value="1"/>
</dbReference>
<keyword evidence="8 12" id="KW-0862">Zinc</keyword>
<evidence type="ECO:0000256" key="15">
    <source>
        <dbReference type="PIRSR" id="PIRSR006769-3"/>
    </source>
</evidence>
<organism evidence="17 18">
    <name type="scientific">Akkermansia glycaniphila</name>
    <dbReference type="NCBI Taxonomy" id="1679444"/>
    <lineage>
        <taxon>Bacteria</taxon>
        <taxon>Pseudomonadati</taxon>
        <taxon>Verrucomicrobiota</taxon>
        <taxon>Verrucomicrobiia</taxon>
        <taxon>Verrucomicrobiales</taxon>
        <taxon>Akkermansiaceae</taxon>
        <taxon>Akkermansia</taxon>
    </lineage>
</organism>
<feature type="binding site" evidence="14">
    <location>
        <position position="207"/>
    </location>
    <ligand>
        <name>NADP(+)</name>
        <dbReference type="ChEBI" id="CHEBI:58349"/>
    </ligand>
</feature>
<dbReference type="Proteomes" id="UP000176204">
    <property type="component" value="Chromosome I"/>
</dbReference>
<feature type="binding site" evidence="14">
    <location>
        <position position="211"/>
    </location>
    <ligand>
        <name>substrate</name>
    </ligand>
</feature>
<evidence type="ECO:0000256" key="11">
    <source>
        <dbReference type="ARBA" id="ARBA00023268"/>
    </source>
</evidence>
<keyword evidence="6 12" id="KW-0686">Riboflavin biosynthesis</keyword>
<dbReference type="PANTHER" id="PTHR38011:SF7">
    <property type="entry name" value="2,5-DIAMINO-6-RIBOSYLAMINO-4(3H)-PYRIMIDINONE 5'-PHOSPHATE REDUCTASE"/>
    <property type="match status" value="1"/>
</dbReference>
<evidence type="ECO:0000259" key="16">
    <source>
        <dbReference type="PROSITE" id="PS51747"/>
    </source>
</evidence>
<evidence type="ECO:0000256" key="5">
    <source>
        <dbReference type="ARBA" id="ARBA00007417"/>
    </source>
</evidence>
<evidence type="ECO:0000256" key="10">
    <source>
        <dbReference type="ARBA" id="ARBA00023002"/>
    </source>
</evidence>
<evidence type="ECO:0000313" key="18">
    <source>
        <dbReference type="Proteomes" id="UP000176204"/>
    </source>
</evidence>
<dbReference type="GO" id="GO:0009231">
    <property type="term" value="P:riboflavin biosynthetic process"/>
    <property type="evidence" value="ECO:0007669"/>
    <property type="project" value="UniProtKB-UniPathway"/>
</dbReference>
<dbReference type="RefSeq" id="WP_071133325.1">
    <property type="nucleotide sequence ID" value="NZ_LT629973.1"/>
</dbReference>
<proteinExistence type="inferred from homology"/>
<feature type="binding site" evidence="14">
    <location>
        <position position="214"/>
    </location>
    <ligand>
        <name>substrate</name>
    </ligand>
</feature>
<feature type="binding site" evidence="15">
    <location>
        <position position="84"/>
    </location>
    <ligand>
        <name>Zn(2+)</name>
        <dbReference type="ChEBI" id="CHEBI:29105"/>
        <note>catalytic</note>
    </ligand>
</feature>
<dbReference type="Gene3D" id="3.40.140.10">
    <property type="entry name" value="Cytidine Deaminase, domain 2"/>
    <property type="match status" value="1"/>
</dbReference>
<dbReference type="InterPro" id="IPR024072">
    <property type="entry name" value="DHFR-like_dom_sf"/>
</dbReference>
<dbReference type="InterPro" id="IPR002734">
    <property type="entry name" value="RibDG_C"/>
</dbReference>
<dbReference type="InterPro" id="IPR004794">
    <property type="entry name" value="Eubact_RibD"/>
</dbReference>
<keyword evidence="7 12" id="KW-0479">Metal-binding</keyword>
<dbReference type="SUPFAM" id="SSF53927">
    <property type="entry name" value="Cytidine deaminase-like"/>
    <property type="match status" value="1"/>
</dbReference>
<keyword evidence="10 12" id="KW-0560">Oxidoreductase</keyword>
<feature type="binding site" evidence="14">
    <location>
        <position position="191"/>
    </location>
    <ligand>
        <name>substrate</name>
    </ligand>
</feature>
<feature type="binding site" evidence="14">
    <location>
        <position position="177"/>
    </location>
    <ligand>
        <name>NADP(+)</name>
        <dbReference type="ChEBI" id="CHEBI:58349"/>
    </ligand>
</feature>
<evidence type="ECO:0000256" key="9">
    <source>
        <dbReference type="ARBA" id="ARBA00022857"/>
    </source>
</evidence>
<evidence type="ECO:0000256" key="3">
    <source>
        <dbReference type="ARBA" id="ARBA00004910"/>
    </source>
</evidence>
<comment type="cofactor">
    <cofactor evidence="12 15">
        <name>Zn(2+)</name>
        <dbReference type="ChEBI" id="CHEBI:29105"/>
    </cofactor>
    <text evidence="12 15">Binds 1 zinc ion.</text>
</comment>
<comment type="catalytic activity">
    <reaction evidence="12">
        <text>2,5-diamino-6-hydroxy-4-(5-phosphoribosylamino)-pyrimidine + H2O + H(+) = 5-amino-6-(5-phospho-D-ribosylamino)uracil + NH4(+)</text>
        <dbReference type="Rhea" id="RHEA:21868"/>
        <dbReference type="ChEBI" id="CHEBI:15377"/>
        <dbReference type="ChEBI" id="CHEBI:15378"/>
        <dbReference type="ChEBI" id="CHEBI:28938"/>
        <dbReference type="ChEBI" id="CHEBI:58453"/>
        <dbReference type="ChEBI" id="CHEBI:58614"/>
        <dbReference type="EC" id="3.5.4.26"/>
    </reaction>
</comment>
<evidence type="ECO:0000256" key="4">
    <source>
        <dbReference type="ARBA" id="ARBA00005259"/>
    </source>
</evidence>
<dbReference type="AlphaFoldDB" id="A0A1H6LK71"/>
<accession>A0A1H6LK71</accession>
<dbReference type="STRING" id="1679444.PYTT_1212"/>
<dbReference type="PANTHER" id="PTHR38011">
    <property type="entry name" value="DIHYDROFOLATE REDUCTASE FAMILY PROTEIN (AFU_ORTHOLOGUE AFUA_8G06820)"/>
    <property type="match status" value="1"/>
</dbReference>
<dbReference type="Pfam" id="PF00383">
    <property type="entry name" value="dCMP_cyt_deam_1"/>
    <property type="match status" value="1"/>
</dbReference>
<dbReference type="InterPro" id="IPR050765">
    <property type="entry name" value="Riboflavin_Biosynth_HTPR"/>
</dbReference>
<dbReference type="PROSITE" id="PS51747">
    <property type="entry name" value="CYT_DCMP_DEAMINASES_2"/>
    <property type="match status" value="1"/>
</dbReference>
<dbReference type="NCBIfam" id="TIGR00326">
    <property type="entry name" value="eubact_ribD"/>
    <property type="match status" value="1"/>
</dbReference>
<reference evidence="18" key="1">
    <citation type="submission" date="2016-09" db="EMBL/GenBank/DDBJ databases">
        <authorList>
            <person name="Koehorst J."/>
        </authorList>
    </citation>
    <scope>NUCLEOTIDE SEQUENCE [LARGE SCALE GENOMIC DNA]</scope>
</reference>
<gene>
    <name evidence="17" type="ORF">PYTT_1212</name>
</gene>
<evidence type="ECO:0000256" key="8">
    <source>
        <dbReference type="ARBA" id="ARBA00022833"/>
    </source>
</evidence>
<comment type="pathway">
    <text evidence="2 12">Cofactor biosynthesis; riboflavin biosynthesis; 5-amino-6-(D-ribitylamino)uracil from GTP: step 2/4.</text>
</comment>
<dbReference type="Pfam" id="PF01872">
    <property type="entry name" value="RibD_C"/>
    <property type="match status" value="1"/>
</dbReference>
<keyword evidence="18" id="KW-1185">Reference proteome</keyword>
<dbReference type="PROSITE" id="PS00903">
    <property type="entry name" value="CYT_DCMP_DEAMINASES_1"/>
    <property type="match status" value="1"/>
</dbReference>
<dbReference type="CDD" id="cd01284">
    <property type="entry name" value="Riboflavin_deaminase-reductase"/>
    <property type="match status" value="1"/>
</dbReference>
<evidence type="ECO:0000313" key="17">
    <source>
        <dbReference type="EMBL" id="SEH85214.1"/>
    </source>
</evidence>
<comment type="similarity">
    <text evidence="4 12">In the N-terminal section; belongs to the cytidine and deoxycytidylate deaminase family.</text>
</comment>